<feature type="region of interest" description="Disordered" evidence="1">
    <location>
        <begin position="1294"/>
        <end position="1321"/>
    </location>
</feature>
<feature type="region of interest" description="Disordered" evidence="1">
    <location>
        <begin position="984"/>
        <end position="1019"/>
    </location>
</feature>
<accession>A0ABM3Q6Z7</accession>
<name>A0ABM3Q6Z7_ACIJB</name>
<dbReference type="InterPro" id="IPR001005">
    <property type="entry name" value="SANT/Myb"/>
</dbReference>
<feature type="compositionally biased region" description="Polar residues" evidence="1">
    <location>
        <begin position="111"/>
        <end position="124"/>
    </location>
</feature>
<evidence type="ECO:0000313" key="3">
    <source>
        <dbReference type="Proteomes" id="UP001652583"/>
    </source>
</evidence>
<feature type="compositionally biased region" description="Basic and acidic residues" evidence="1">
    <location>
        <begin position="131"/>
        <end position="141"/>
    </location>
</feature>
<feature type="region of interest" description="Disordered" evidence="1">
    <location>
        <begin position="1790"/>
        <end position="1855"/>
    </location>
</feature>
<dbReference type="PANTHER" id="PTHR22929">
    <property type="entry name" value="RNA POLYMERASE III TRANSCRIPTION INITIATION FACTOR B"/>
    <property type="match status" value="1"/>
</dbReference>
<feature type="domain" description="Myb-like" evidence="2">
    <location>
        <begin position="300"/>
        <end position="348"/>
    </location>
</feature>
<dbReference type="Pfam" id="PF15963">
    <property type="entry name" value="Myb_DNA-bind_7"/>
    <property type="match status" value="1"/>
</dbReference>
<feature type="region of interest" description="Disordered" evidence="1">
    <location>
        <begin position="2512"/>
        <end position="2537"/>
    </location>
</feature>
<feature type="compositionally biased region" description="Low complexity" evidence="1">
    <location>
        <begin position="563"/>
        <end position="574"/>
    </location>
</feature>
<feature type="compositionally biased region" description="Polar residues" evidence="1">
    <location>
        <begin position="1381"/>
        <end position="1392"/>
    </location>
</feature>
<feature type="compositionally biased region" description="Polar residues" evidence="1">
    <location>
        <begin position="681"/>
        <end position="692"/>
    </location>
</feature>
<feature type="compositionally biased region" description="Polar residues" evidence="1">
    <location>
        <begin position="20"/>
        <end position="29"/>
    </location>
</feature>
<feature type="region of interest" description="Disordered" evidence="1">
    <location>
        <begin position="2346"/>
        <end position="2409"/>
    </location>
</feature>
<feature type="compositionally biased region" description="Basic and acidic residues" evidence="1">
    <location>
        <begin position="1294"/>
        <end position="1304"/>
    </location>
</feature>
<feature type="compositionally biased region" description="Basic and acidic residues" evidence="1">
    <location>
        <begin position="217"/>
        <end position="232"/>
    </location>
</feature>
<gene>
    <name evidence="4" type="primary">BDP1</name>
</gene>
<feature type="compositionally biased region" description="Polar residues" evidence="1">
    <location>
        <begin position="576"/>
        <end position="593"/>
    </location>
</feature>
<feature type="compositionally biased region" description="Polar residues" evidence="1">
    <location>
        <begin position="1831"/>
        <end position="1840"/>
    </location>
</feature>
<dbReference type="Proteomes" id="UP001652583">
    <property type="component" value="Chromosome A1"/>
</dbReference>
<feature type="compositionally biased region" description="Basic and acidic residues" evidence="1">
    <location>
        <begin position="1667"/>
        <end position="1688"/>
    </location>
</feature>
<feature type="compositionally biased region" description="Basic and acidic residues" evidence="1">
    <location>
        <begin position="63"/>
        <end position="77"/>
    </location>
</feature>
<proteinExistence type="predicted"/>
<evidence type="ECO:0000256" key="1">
    <source>
        <dbReference type="SAM" id="MobiDB-lite"/>
    </source>
</evidence>
<feature type="region of interest" description="Disordered" evidence="1">
    <location>
        <begin position="1"/>
        <end position="141"/>
    </location>
</feature>
<dbReference type="SMART" id="SM00717">
    <property type="entry name" value="SANT"/>
    <property type="match status" value="1"/>
</dbReference>
<feature type="region of interest" description="Disordered" evidence="1">
    <location>
        <begin position="2445"/>
        <end position="2475"/>
    </location>
</feature>
<feature type="region of interest" description="Disordered" evidence="1">
    <location>
        <begin position="680"/>
        <end position="703"/>
    </location>
</feature>
<dbReference type="InterPro" id="IPR039467">
    <property type="entry name" value="TFIIIB_B''_Myb"/>
</dbReference>
<feature type="compositionally biased region" description="Acidic residues" evidence="1">
    <location>
        <begin position="2372"/>
        <end position="2382"/>
    </location>
</feature>
<dbReference type="RefSeq" id="XP_053079688.1">
    <property type="nucleotide sequence ID" value="XM_053223713.1"/>
</dbReference>
<feature type="compositionally biased region" description="Low complexity" evidence="1">
    <location>
        <begin position="444"/>
        <end position="455"/>
    </location>
</feature>
<feature type="compositionally biased region" description="Basic and acidic residues" evidence="1">
    <location>
        <begin position="471"/>
        <end position="480"/>
    </location>
</feature>
<dbReference type="InterPro" id="IPR009057">
    <property type="entry name" value="Homeodomain-like_sf"/>
</dbReference>
<feature type="compositionally biased region" description="Polar residues" evidence="1">
    <location>
        <begin position="1307"/>
        <end position="1321"/>
    </location>
</feature>
<feature type="compositionally biased region" description="Basic residues" evidence="1">
    <location>
        <begin position="1814"/>
        <end position="1823"/>
    </location>
</feature>
<protein>
    <submittedName>
        <fullName evidence="4">Transcription factor TFIIIB component B'' homolog isoform X1</fullName>
    </submittedName>
</protein>
<dbReference type="SUPFAM" id="SSF46689">
    <property type="entry name" value="Homeodomain-like"/>
    <property type="match status" value="1"/>
</dbReference>
<keyword evidence="3" id="KW-1185">Reference proteome</keyword>
<feature type="compositionally biased region" description="Basic and acidic residues" evidence="1">
    <location>
        <begin position="1001"/>
        <end position="1017"/>
    </location>
</feature>
<feature type="compositionally biased region" description="Low complexity" evidence="1">
    <location>
        <begin position="40"/>
        <end position="50"/>
    </location>
</feature>
<feature type="compositionally biased region" description="Acidic residues" evidence="1">
    <location>
        <begin position="1843"/>
        <end position="1855"/>
    </location>
</feature>
<feature type="compositionally biased region" description="Basic and acidic residues" evidence="1">
    <location>
        <begin position="641"/>
        <end position="665"/>
    </location>
</feature>
<feature type="region of interest" description="Disordered" evidence="1">
    <location>
        <begin position="1651"/>
        <end position="1695"/>
    </location>
</feature>
<feature type="region of interest" description="Disordered" evidence="1">
    <location>
        <begin position="161"/>
        <end position="181"/>
    </location>
</feature>
<reference evidence="4" key="1">
    <citation type="submission" date="2025-08" db="UniProtKB">
        <authorList>
            <consortium name="RefSeq"/>
        </authorList>
    </citation>
    <scope>IDENTIFICATION</scope>
    <source>
        <tissue evidence="4">Blood</tissue>
    </source>
</reference>
<feature type="compositionally biased region" description="Polar residues" evidence="1">
    <location>
        <begin position="2452"/>
        <end position="2468"/>
    </location>
</feature>
<evidence type="ECO:0000313" key="4">
    <source>
        <dbReference type="RefSeq" id="XP_053079688.1"/>
    </source>
</evidence>
<feature type="compositionally biased region" description="Polar residues" evidence="1">
    <location>
        <begin position="481"/>
        <end position="491"/>
    </location>
</feature>
<feature type="compositionally biased region" description="Basic and acidic residues" evidence="1">
    <location>
        <begin position="535"/>
        <end position="544"/>
    </location>
</feature>
<feature type="compositionally biased region" description="Basic residues" evidence="1">
    <location>
        <begin position="398"/>
        <end position="408"/>
    </location>
</feature>
<sequence length="2596" mass="289467">MFRRARLSVKPNVRPGVGARSSSAPNPQRGQEAPRPPDPAAASSPKPAESTDVPPVDFGGTEPQEKPPRSSDGKTDNENYVEESSKSSSAVSQRRKRISSTTLVKPGVSVPSESHPLSTVNQEVPQPKPISTKEKQPCSDRYRIYKAQKLREMLKEELRKEKKQWKNKYAINESQKPPDRSKMTMRDFIYYLPDNNPMTSSLEQEKKTEKSLTPVQTRDRQEGKSTPDAEGHEEVEEEVDDGPLLVPRVKVAEDGSIILDEESLTVEVLRTKGPCVVEENDPIFERGSTTTYSSFRKNYYSKPWSNKETDMFFLAISMVGTDFSMIGQLFPHRARIEIKNKFKREEKTNGWRIDKAFQEKRPFDFDFFAHLLQKVLAEEEKRKQKSVKNQSSKEKKSSKPRKNVKAKKIASEGGNDDPDESLSSKISDTEQSQKDAQTGEEEQQSQTLSQQDSEQIALETDLNQKKRRRKNQDETGKQEVKNLSGNATVQLDHSKGEKYINNSQSLRPEMNEDEGNKEQKLSCIENIDDIVDLSSSEKIEKRTDPILLSSRQQDATPLAAETSESSPSDLPLSEVEISTPSEVNNAESSCTEESNVDLKNKSLETDQSGSVKLMARRQLQRPKPNLSRAVGKKSVLSQGKTDAESKSLHAETSVEKNQMEKDKVNTTDIAGMEYTEKVNPETDTVSNCSSLSEKIGVQDDDQTKALRPARLTRGRLQRPKPNIGKAAERKEILTSQEKIGANVKKNESESCIARDSPEQVEDQSCKNFEFEDITSQSEKEDNFFQTNVSECLSIQEDNKVPVLKTRLQKPKPNIGRGARRREVFSKEEVSEEIVASGQLTAALGEIKRVEETLPREKISLEANSTKEMELHFKKTRRRDVSPIEQIAETIDNTVEMETDLKETGREISSRENISEVSDVIEERVIDLKETERAVSPRENVLKMSDVTEERVTDLKETERAVSPRENVSEMSDVTEERVTDLKETERAVSPRENVSEMSDVTEERVTDLEETGREVSPRDTISAMSDVTEERVTDLEETGREVSPRENISEVSDVTEKRVTDLKETGRAVSPRDSISEMSDVTDERVTDLEETGREVSIRDIISEISDVTEERMTDLEETGRREISLQEDAPEEVSTTDEVETGLEETGREISVKENIPEVIDVTEERDTSVEETERREIDTQGKALQVKTVGEMETDWKEIGKETSLRAKVPVEISALGESEIDLEETGERELSLMENVLGKTTAIEETEADVKQSGRAISLRNPSSEISATEEMVADLGKPREMDISLRKYEAEETRTSRQMETDLMQSSSGGCSTVPSLDTKNISSEVLSMVLTPEAEKRNSEKELSGHLSSLKTSLQTLELGKTEDQGMQSPDAPEQFSDNNSSKSLPQEQKPFEVKPAPFVRSRFKRPKPNLARATLKRETTEAGKYVPGKKLETDKAETVVLQQSSGQMNTLPSQHDVASLMAAGEKDKSGHSQEEVVILPCIQTEKDLSPSSSCGPQEESQPVQAQEKELVVSMGAHNINSSQQESKESVVPTIRTVRGRLQKPRPNIRKTGQRHIEKGEAKGIVEEEKTVVQKDETKKLLTVPNSPVGTEIEVVSSKVSEGRLHENQSHMVLVDPLHVNKVNVLDEKMRPEPKRYVPSPAQLTRRQFQKAKPNLGRAHGKKEELGIEKDRTDQSEARKPEDNLLQPGDDTQLLQKEKAEFLTSLEVSARKDCIDSKEAILAKKDAHSEVGPSGSVGEKTIVDNSVSSVVEEQCVSKLTSPPQLLKESSYSKIALDRRTMISSASENEVDHGGRRMHRKIKPNVTRGRGSKRMRSKTSRKEPRASKSTLVTLRASQEEDEDDAEDFEPDYEEDSYHLAPEEVNKAPVFVPIGLRSPEPVTAQIEETMEELEITVNAPDVGCIAVVEHPVSTDVTTQQMKQEENLKALSMEMTTGEHTQDETGTNDGSTEAAITLLTMGDLVLQSEIGTEQSDGVCVLLDVHSKDKSCVPFSPDNVNHKIVRECQELSSPVSSTSPSPLEENKIVLEEQSTKEEIGLVEEVKENAISTRNTTSDVPSKLRMRSRFAKPKPNLKTLRTSRFGVHQEVPNLFASQGEVVESQRETEKNGSEAMEELQDKKFESLTTALNKEQNILACEHGIEEMTISQEANLTERNDDQEEESQKVQLFSVDPIVCSETKPHTLGSDMGLSESCIKEPEREDSNGDTVLTLNVSECTPSSMPEVQQENVINSQDLTVNLVANVHQGGEDEQAFILTLVEIPTNAIEEYTDTTAQLMPNPLLPAPILIKSVNTEERSDMSMSFPVTSVGQDAMCISDSGREDSEKLPANLDLITRKRFHCTLDESDHVPPAKKSSLTSRDDCQNYTSEGCSEEVSVEETGESYKGQDTFPTSGSTHTTPEPQKEQLEPTLQCIGSQSLDEIIDTHAETSTPQLPQNEMIVSDKEEGTGAASKSEQMGSTTAASKTPLSRPGRRPLGFLSLICSKNSLESDEPTHVYNKKRLKPFIPTLRQNLKRSNPLNESQKKTQESSDLLPSPSVVVNTESENIGSSPAQVSYDRPLPKVECKTGQTRAPEEGPTTVSEFFFSDIFIEVDET</sequence>
<evidence type="ECO:0000259" key="2">
    <source>
        <dbReference type="SMART" id="SM00717"/>
    </source>
</evidence>
<feature type="compositionally biased region" description="Polar residues" evidence="1">
    <location>
        <begin position="2512"/>
        <end position="2522"/>
    </location>
</feature>
<feature type="region of interest" description="Disordered" evidence="1">
    <location>
        <begin position="1368"/>
        <end position="1400"/>
    </location>
</feature>
<dbReference type="GeneID" id="106977062"/>
<organism evidence="3 4">
    <name type="scientific">Acinonyx jubatus</name>
    <name type="common">Cheetah</name>
    <dbReference type="NCBI Taxonomy" id="32536"/>
    <lineage>
        <taxon>Eukaryota</taxon>
        <taxon>Metazoa</taxon>
        <taxon>Chordata</taxon>
        <taxon>Craniata</taxon>
        <taxon>Vertebrata</taxon>
        <taxon>Euteleostomi</taxon>
        <taxon>Mammalia</taxon>
        <taxon>Eutheria</taxon>
        <taxon>Laurasiatheria</taxon>
        <taxon>Carnivora</taxon>
        <taxon>Feliformia</taxon>
        <taxon>Felidae</taxon>
        <taxon>Felinae</taxon>
        <taxon>Acinonyx</taxon>
    </lineage>
</organism>
<feature type="region of interest" description="Disordered" evidence="1">
    <location>
        <begin position="379"/>
        <end position="666"/>
    </location>
</feature>
<feature type="region of interest" description="Disordered" evidence="1">
    <location>
        <begin position="195"/>
        <end position="242"/>
    </location>
</feature>
<dbReference type="PANTHER" id="PTHR22929:SF0">
    <property type="entry name" value="TRANSCRIPTION FACTOR TFIIIB COMPONENT B'' HOMOLOG"/>
    <property type="match status" value="1"/>
</dbReference>
<feature type="compositionally biased region" description="Polar residues" evidence="1">
    <location>
        <begin position="2390"/>
        <end position="2402"/>
    </location>
</feature>